<comment type="caution">
    <text evidence="2">The sequence shown here is derived from an EMBL/GenBank/DDBJ whole genome shotgun (WGS) entry which is preliminary data.</text>
</comment>
<organism evidence="2 3">
    <name type="scientific">Colletotrichum tanaceti</name>
    <dbReference type="NCBI Taxonomy" id="1306861"/>
    <lineage>
        <taxon>Eukaryota</taxon>
        <taxon>Fungi</taxon>
        <taxon>Dikarya</taxon>
        <taxon>Ascomycota</taxon>
        <taxon>Pezizomycotina</taxon>
        <taxon>Sordariomycetes</taxon>
        <taxon>Hypocreomycetidae</taxon>
        <taxon>Glomerellales</taxon>
        <taxon>Glomerellaceae</taxon>
        <taxon>Colletotrichum</taxon>
        <taxon>Colletotrichum destructivum species complex</taxon>
    </lineage>
</organism>
<evidence type="ECO:0000256" key="1">
    <source>
        <dbReference type="SAM" id="MobiDB-lite"/>
    </source>
</evidence>
<gene>
    <name evidence="2" type="ORF">CTA1_13197</name>
</gene>
<dbReference type="Proteomes" id="UP000310108">
    <property type="component" value="Unassembled WGS sequence"/>
</dbReference>
<proteinExistence type="predicted"/>
<name>A0A4U6X3M1_9PEZI</name>
<feature type="compositionally biased region" description="Basic and acidic residues" evidence="1">
    <location>
        <begin position="30"/>
        <end position="49"/>
    </location>
</feature>
<keyword evidence="3" id="KW-1185">Reference proteome</keyword>
<feature type="compositionally biased region" description="Basic and acidic residues" evidence="1">
    <location>
        <begin position="1"/>
        <end position="18"/>
    </location>
</feature>
<reference evidence="2 3" key="1">
    <citation type="journal article" date="2019" name="PLoS ONE">
        <title>Comparative genome analysis indicates high evolutionary potential of pathogenicity genes in Colletotrichum tanaceti.</title>
        <authorList>
            <person name="Lelwala R.V."/>
            <person name="Korhonen P.K."/>
            <person name="Young N.D."/>
            <person name="Scott J.B."/>
            <person name="Ades P.A."/>
            <person name="Gasser R.B."/>
            <person name="Taylor P.W.J."/>
        </authorList>
    </citation>
    <scope>NUCLEOTIDE SEQUENCE [LARGE SCALE GENOMIC DNA]</scope>
    <source>
        <strain evidence="2">BRIP57314</strain>
    </source>
</reference>
<accession>A0A4U6X3M1</accession>
<feature type="region of interest" description="Disordered" evidence="1">
    <location>
        <begin position="1"/>
        <end position="64"/>
    </location>
</feature>
<dbReference type="EMBL" id="PJEX01000487">
    <property type="protein sequence ID" value="TKW49755.1"/>
    <property type="molecule type" value="Genomic_DNA"/>
</dbReference>
<evidence type="ECO:0000313" key="3">
    <source>
        <dbReference type="Proteomes" id="UP000310108"/>
    </source>
</evidence>
<dbReference type="AlphaFoldDB" id="A0A4U6X3M1"/>
<protein>
    <submittedName>
        <fullName evidence="2">Uncharacterized protein</fullName>
    </submittedName>
</protein>
<evidence type="ECO:0000313" key="2">
    <source>
        <dbReference type="EMBL" id="TKW49755.1"/>
    </source>
</evidence>
<sequence>MSRRGSEARRSTKARTESYDSMSRIQTEIRAPEKSLRCRDRKPLKEVLGDNRTPYIRDPLAQAT</sequence>